<dbReference type="EMBL" id="ANJA01003695">
    <property type="protein sequence ID" value="ETO61891.1"/>
    <property type="molecule type" value="Genomic_DNA"/>
</dbReference>
<dbReference type="Proteomes" id="UP000028582">
    <property type="component" value="Unassembled WGS sequence"/>
</dbReference>
<dbReference type="AlphaFoldDB" id="A0A080Z5I0"/>
<organism evidence="1 2">
    <name type="scientific">Phytophthora nicotianae P1976</name>
    <dbReference type="NCBI Taxonomy" id="1317066"/>
    <lineage>
        <taxon>Eukaryota</taxon>
        <taxon>Sar</taxon>
        <taxon>Stramenopiles</taxon>
        <taxon>Oomycota</taxon>
        <taxon>Peronosporomycetes</taxon>
        <taxon>Peronosporales</taxon>
        <taxon>Peronosporaceae</taxon>
        <taxon>Phytophthora</taxon>
    </lineage>
</organism>
<evidence type="ECO:0000313" key="1">
    <source>
        <dbReference type="EMBL" id="ETO61891.1"/>
    </source>
</evidence>
<protein>
    <submittedName>
        <fullName evidence="1">Uncharacterized protein</fullName>
    </submittedName>
</protein>
<gene>
    <name evidence="1" type="ORF">F444_20123</name>
</gene>
<name>A0A080Z5I0_PHYNI</name>
<comment type="caution">
    <text evidence="1">The sequence shown here is derived from an EMBL/GenBank/DDBJ whole genome shotgun (WGS) entry which is preliminary data.</text>
</comment>
<sequence length="263" mass="29454">MERALGEPTLVLCGVCMDSGEHEERWMSLRNGDDQALLVRDVCVRPHCPRLQVRGHLCVNHILELELAWQGNYSVRACHGCRVSTLQLYSEKRDVWFILAASEYTTAAHGVERRVKTPLSSAVTTSTTPVRVGAAGKRPLGKRQSLRRKSSRFIKQHVQKEQMLALEWSLGNLPLEKSKHLWSDNRKRVEMEKDSEAYYAAIKPPVKAAPDVNARPEPQDIFCATLGCKRFAKTGNRCRFHSSKPLAFIKPAVGVDGASVPAK</sequence>
<accession>A0A080Z5I0</accession>
<proteinExistence type="predicted"/>
<dbReference type="OrthoDB" id="160654at2759"/>
<reference evidence="1 2" key="1">
    <citation type="submission" date="2013-11" db="EMBL/GenBank/DDBJ databases">
        <title>The Genome Sequence of Phytophthora parasitica P1976.</title>
        <authorList>
            <consortium name="The Broad Institute Genomics Platform"/>
            <person name="Russ C."/>
            <person name="Tyler B."/>
            <person name="Panabieres F."/>
            <person name="Shan W."/>
            <person name="Tripathy S."/>
            <person name="Grunwald N."/>
            <person name="Machado M."/>
            <person name="Johnson C.S."/>
            <person name="Walker B."/>
            <person name="Young S."/>
            <person name="Zeng Q."/>
            <person name="Gargeya S."/>
            <person name="Fitzgerald M."/>
            <person name="Haas B."/>
            <person name="Abouelleil A."/>
            <person name="Allen A.W."/>
            <person name="Alvarado L."/>
            <person name="Arachchi H.M."/>
            <person name="Berlin A.M."/>
            <person name="Chapman S.B."/>
            <person name="Gainer-Dewar J."/>
            <person name="Goldberg J."/>
            <person name="Griggs A."/>
            <person name="Gujja S."/>
            <person name="Hansen M."/>
            <person name="Howarth C."/>
            <person name="Imamovic A."/>
            <person name="Ireland A."/>
            <person name="Larimer J."/>
            <person name="McCowan C."/>
            <person name="Murphy C."/>
            <person name="Pearson M."/>
            <person name="Poon T.W."/>
            <person name="Priest M."/>
            <person name="Roberts A."/>
            <person name="Saif S."/>
            <person name="Shea T."/>
            <person name="Sisk P."/>
            <person name="Sykes S."/>
            <person name="Wortman J."/>
            <person name="Nusbaum C."/>
            <person name="Birren B."/>
        </authorList>
    </citation>
    <scope>NUCLEOTIDE SEQUENCE [LARGE SCALE GENOMIC DNA]</scope>
    <source>
        <strain evidence="1 2">P1976</strain>
    </source>
</reference>
<evidence type="ECO:0000313" key="2">
    <source>
        <dbReference type="Proteomes" id="UP000028582"/>
    </source>
</evidence>